<dbReference type="EMBL" id="BSWK01000010">
    <property type="protein sequence ID" value="GMB86460.1"/>
    <property type="molecule type" value="Genomic_DNA"/>
</dbReference>
<protein>
    <submittedName>
        <fullName evidence="1">Uncharacterized protein</fullName>
    </submittedName>
</protein>
<organism evidence="1 2">
    <name type="scientific">Lactobacillus delbrueckii subsp. bulgaricus</name>
    <dbReference type="NCBI Taxonomy" id="1585"/>
    <lineage>
        <taxon>Bacteria</taxon>
        <taxon>Bacillati</taxon>
        <taxon>Bacillota</taxon>
        <taxon>Bacilli</taxon>
        <taxon>Lactobacillales</taxon>
        <taxon>Lactobacillaceae</taxon>
        <taxon>Lactobacillus</taxon>
    </lineage>
</organism>
<proteinExistence type="predicted"/>
<dbReference type="AlphaFoldDB" id="A0AAV5PJP2"/>
<gene>
    <name evidence="1" type="ORF">ME0900_08330</name>
</gene>
<accession>A0AAV5PJP2</accession>
<evidence type="ECO:0000313" key="2">
    <source>
        <dbReference type="Proteomes" id="UP001165243"/>
    </source>
</evidence>
<comment type="caution">
    <text evidence="1">The sequence shown here is derived from an EMBL/GenBank/DDBJ whole genome shotgun (WGS) entry which is preliminary data.</text>
</comment>
<evidence type="ECO:0000313" key="1">
    <source>
        <dbReference type="EMBL" id="GMB86460.1"/>
    </source>
</evidence>
<reference evidence="1" key="1">
    <citation type="submission" date="2023-04" db="EMBL/GenBank/DDBJ databases">
        <title>Draft genome sequences of Lactobacillus delbrueckii subsp. bulgaricus ME-900 and ME-901 with improved acid tolerance.</title>
        <authorList>
            <person name="Ishida T."/>
            <person name="Yamamoto E."/>
            <person name="Koizumi A."/>
            <person name="Fujiwara S."/>
            <person name="Makino S."/>
            <person name="Kano H."/>
            <person name="Kimura K."/>
        </authorList>
    </citation>
    <scope>NUCLEOTIDE SEQUENCE</scope>
    <source>
        <strain evidence="1">ME-900</strain>
    </source>
</reference>
<sequence length="54" mass="6095">MTATKKPVKNMARAMLVWKIWAKLTSDAPQGAVPILLEMVIPLPKAFKTRPENY</sequence>
<dbReference type="Proteomes" id="UP001165243">
    <property type="component" value="Unassembled WGS sequence"/>
</dbReference>
<name>A0AAV5PJP2_LACDE</name>